<comment type="caution">
    <text evidence="1">The sequence shown here is derived from an EMBL/GenBank/DDBJ whole genome shotgun (WGS) entry which is preliminary data.</text>
</comment>
<reference evidence="1 2" key="1">
    <citation type="submission" date="2015-02" db="EMBL/GenBank/DDBJ databases">
        <title>Draft genome of a novel marine cyanobacterium (Chroococcales) isolated from South Atlantic Ocean.</title>
        <authorList>
            <person name="Rigonato J."/>
            <person name="Alvarenga D.O."/>
            <person name="Branco L.H."/>
            <person name="Varani A.M."/>
            <person name="Brandini F.P."/>
            <person name="Fiore M.F."/>
        </authorList>
    </citation>
    <scope>NUCLEOTIDE SEQUENCE [LARGE SCALE GENOMIC DNA]</scope>
    <source>
        <strain evidence="1 2">CENA595</strain>
    </source>
</reference>
<organism evidence="1 2">
    <name type="scientific">Aliterella atlantica CENA595</name>
    <dbReference type="NCBI Taxonomy" id="1618023"/>
    <lineage>
        <taxon>Bacteria</taxon>
        <taxon>Bacillati</taxon>
        <taxon>Cyanobacteriota</taxon>
        <taxon>Cyanophyceae</taxon>
        <taxon>Chroococcidiopsidales</taxon>
        <taxon>Aliterellaceae</taxon>
        <taxon>Aliterella</taxon>
    </lineage>
</organism>
<dbReference type="AlphaFoldDB" id="A0A0D8ZP63"/>
<dbReference type="RefSeq" id="WP_045056281.1">
    <property type="nucleotide sequence ID" value="NZ_CAWMDP010000018.1"/>
</dbReference>
<dbReference type="OrthoDB" id="574713at2"/>
<gene>
    <name evidence="1" type="ORF">UH38_19110</name>
</gene>
<accession>A0A0D8ZP63</accession>
<dbReference type="PATRIC" id="fig|1618023.3.peg.1825"/>
<sequence length="111" mass="12748">MSNFRIAIRSARSFLKRCSPAYLNVEINRDLLKNFTALFSPEPKLLPPVADSSLRGRPHWRRITQVFQILDEATKDGMVSYPTLINCVREATGKGCSRKLISKWKLERGLR</sequence>
<dbReference type="EMBL" id="JYON01000025">
    <property type="protein sequence ID" value="KJH70259.1"/>
    <property type="molecule type" value="Genomic_DNA"/>
</dbReference>
<dbReference type="Proteomes" id="UP000032452">
    <property type="component" value="Unassembled WGS sequence"/>
</dbReference>
<protein>
    <submittedName>
        <fullName evidence="1">Uncharacterized protein</fullName>
    </submittedName>
</protein>
<keyword evidence="2" id="KW-1185">Reference proteome</keyword>
<proteinExistence type="predicted"/>
<name>A0A0D8ZP63_9CYAN</name>
<evidence type="ECO:0000313" key="2">
    <source>
        <dbReference type="Proteomes" id="UP000032452"/>
    </source>
</evidence>
<dbReference type="STRING" id="1618023.UH38_19110"/>
<evidence type="ECO:0000313" key="1">
    <source>
        <dbReference type="EMBL" id="KJH70259.1"/>
    </source>
</evidence>